<gene>
    <name evidence="3" type="ORF">ESZ48_17955</name>
</gene>
<dbReference type="EMBL" id="SDDZ01000018">
    <property type="protein sequence ID" value="RXJ44412.1"/>
    <property type="molecule type" value="Genomic_DNA"/>
</dbReference>
<dbReference type="AlphaFoldDB" id="A0A4Q0XEJ8"/>
<name>A0A4Q0XEJ8_9FLAO</name>
<dbReference type="PROSITE" id="PS50164">
    <property type="entry name" value="GIY_YIG"/>
    <property type="match status" value="1"/>
</dbReference>
<feature type="domain" description="GIY-YIG" evidence="2">
    <location>
        <begin position="1"/>
        <end position="76"/>
    </location>
</feature>
<dbReference type="CDD" id="cd10449">
    <property type="entry name" value="GIY-YIG_SLX1_like"/>
    <property type="match status" value="1"/>
</dbReference>
<dbReference type="PANTHER" id="PTHR34477:SF1">
    <property type="entry name" value="UPF0213 PROTEIN YHBQ"/>
    <property type="match status" value="1"/>
</dbReference>
<dbReference type="RefSeq" id="WP_129018883.1">
    <property type="nucleotide sequence ID" value="NZ_SDDZ01000018.1"/>
</dbReference>
<evidence type="ECO:0000259" key="2">
    <source>
        <dbReference type="PROSITE" id="PS50164"/>
    </source>
</evidence>
<dbReference type="InterPro" id="IPR035901">
    <property type="entry name" value="GIY-YIG_endonuc_sf"/>
</dbReference>
<sequence>MDYTVYILYSQKRSRYYVGQTDNINERLIRHNKGLVDSTKSGAPWELIFTEKVNTRSNALMLEKKIKKRVAKRYIEDNQFGVYHAKA</sequence>
<evidence type="ECO:0000256" key="1">
    <source>
        <dbReference type="ARBA" id="ARBA00007435"/>
    </source>
</evidence>
<organism evidence="3 4">
    <name type="scientific">Gelidibacter gilvus</name>
    <dbReference type="NCBI Taxonomy" id="59602"/>
    <lineage>
        <taxon>Bacteria</taxon>
        <taxon>Pseudomonadati</taxon>
        <taxon>Bacteroidota</taxon>
        <taxon>Flavobacteriia</taxon>
        <taxon>Flavobacteriales</taxon>
        <taxon>Flavobacteriaceae</taxon>
        <taxon>Gelidibacter</taxon>
    </lineage>
</organism>
<proteinExistence type="inferred from homology"/>
<dbReference type="InterPro" id="IPR050190">
    <property type="entry name" value="UPF0213_domain"/>
</dbReference>
<evidence type="ECO:0000313" key="3">
    <source>
        <dbReference type="EMBL" id="RXJ44412.1"/>
    </source>
</evidence>
<keyword evidence="4" id="KW-1185">Reference proteome</keyword>
<dbReference type="PANTHER" id="PTHR34477">
    <property type="entry name" value="UPF0213 PROTEIN YHBQ"/>
    <property type="match status" value="1"/>
</dbReference>
<evidence type="ECO:0000313" key="4">
    <source>
        <dbReference type="Proteomes" id="UP000289792"/>
    </source>
</evidence>
<accession>A0A4Q0XEJ8</accession>
<dbReference type="Gene3D" id="3.40.1440.10">
    <property type="entry name" value="GIY-YIG endonuclease"/>
    <property type="match status" value="1"/>
</dbReference>
<reference evidence="3 4" key="1">
    <citation type="submission" date="2019-01" db="EMBL/GenBank/DDBJ databases">
        <title>Genome sequence of the Antarctic species Gelidibacter gilvus ACAM 158(T).</title>
        <authorList>
            <person name="Bowman J.P."/>
        </authorList>
    </citation>
    <scope>NUCLEOTIDE SEQUENCE [LARGE SCALE GENOMIC DNA]</scope>
    <source>
        <strain evidence="3 4">IC158</strain>
    </source>
</reference>
<dbReference type="Pfam" id="PF01541">
    <property type="entry name" value="GIY-YIG"/>
    <property type="match status" value="1"/>
</dbReference>
<dbReference type="OrthoDB" id="1495241at2"/>
<dbReference type="Proteomes" id="UP000289792">
    <property type="component" value="Unassembled WGS sequence"/>
</dbReference>
<protein>
    <submittedName>
        <fullName evidence="3">GIY-YIG nuclease family protein</fullName>
    </submittedName>
</protein>
<dbReference type="SUPFAM" id="SSF82771">
    <property type="entry name" value="GIY-YIG endonuclease"/>
    <property type="match status" value="1"/>
</dbReference>
<comment type="caution">
    <text evidence="3">The sequence shown here is derived from an EMBL/GenBank/DDBJ whole genome shotgun (WGS) entry which is preliminary data.</text>
</comment>
<comment type="similarity">
    <text evidence="1">Belongs to the UPF0213 family.</text>
</comment>
<dbReference type="InterPro" id="IPR000305">
    <property type="entry name" value="GIY-YIG_endonuc"/>
</dbReference>